<dbReference type="EMBL" id="PDOC01000005">
    <property type="protein sequence ID" value="PIL45001.1"/>
    <property type="molecule type" value="Genomic_DNA"/>
</dbReference>
<feature type="signal peptide" evidence="1">
    <location>
        <begin position="1"/>
        <end position="16"/>
    </location>
</feature>
<gene>
    <name evidence="2" type="ORF">CR105_11055</name>
</gene>
<reference evidence="2 3" key="1">
    <citation type="submission" date="2017-10" db="EMBL/GenBank/DDBJ databases">
        <title>Massilia psychrophilum sp. nov., a novel purple-pigmented bacterium isolated from Tianshan glacier, Xinjiang Municipality, China.</title>
        <authorList>
            <person name="Wang H."/>
        </authorList>
    </citation>
    <scope>NUCLEOTIDE SEQUENCE [LARGE SCALE GENOMIC DNA]</scope>
    <source>
        <strain evidence="2 3">JCM 30074</strain>
    </source>
</reference>
<organism evidence="2 3">
    <name type="scientific">Massilia eurypsychrophila</name>
    <dbReference type="NCBI Taxonomy" id="1485217"/>
    <lineage>
        <taxon>Bacteria</taxon>
        <taxon>Pseudomonadati</taxon>
        <taxon>Pseudomonadota</taxon>
        <taxon>Betaproteobacteria</taxon>
        <taxon>Burkholderiales</taxon>
        <taxon>Oxalobacteraceae</taxon>
        <taxon>Telluria group</taxon>
        <taxon>Massilia</taxon>
    </lineage>
</organism>
<accession>A0A2G8TG19</accession>
<evidence type="ECO:0000313" key="2">
    <source>
        <dbReference type="EMBL" id="PIL45001.1"/>
    </source>
</evidence>
<dbReference type="AlphaFoldDB" id="A0A2G8TG19"/>
<evidence type="ECO:0000313" key="3">
    <source>
        <dbReference type="Proteomes" id="UP000230390"/>
    </source>
</evidence>
<name>A0A2G8TG19_9BURK</name>
<keyword evidence="3" id="KW-1185">Reference proteome</keyword>
<keyword evidence="1" id="KW-0732">Signal</keyword>
<evidence type="ECO:0008006" key="4">
    <source>
        <dbReference type="Google" id="ProtNLM"/>
    </source>
</evidence>
<dbReference type="Proteomes" id="UP000230390">
    <property type="component" value="Unassembled WGS sequence"/>
</dbReference>
<sequence>MLLLLAQAGFVAPVNAAEFAAIAYAEQPVRLLRDKSFYLAGRGARLQSGDIVESATSTIQVIGWGASTVALGPASRLYVSNGAGGTDYVLLSGWMKLQSRAPKDALPVTAATSGARFDAAGASVIVRAAAGKTELFVESGDPGVDELDAGKVLRRTTVKREHYAVRNGAEPLKTAVRATKEFLGAMPRAFLDPLVAVGARAAATEPRLERAVALVDVAPWVAEHADLRQAMQRRFQAPKQPAAAPQHVRNIIY</sequence>
<protein>
    <recommendedName>
        <fullName evidence="4">FecR protein domain-containing protein</fullName>
    </recommendedName>
</protein>
<feature type="chain" id="PRO_5013580566" description="FecR protein domain-containing protein" evidence="1">
    <location>
        <begin position="17"/>
        <end position="253"/>
    </location>
</feature>
<comment type="caution">
    <text evidence="2">The sequence shown here is derived from an EMBL/GenBank/DDBJ whole genome shotgun (WGS) entry which is preliminary data.</text>
</comment>
<proteinExistence type="predicted"/>
<evidence type="ECO:0000256" key="1">
    <source>
        <dbReference type="SAM" id="SignalP"/>
    </source>
</evidence>